<dbReference type="Proteomes" id="UP000616151">
    <property type="component" value="Unassembled WGS sequence"/>
</dbReference>
<sequence length="260" mass="28673">MSKSKHADLKKKIIWVCRQMNEMGINQGTSGNVSARTEDGFLMTASGVPYDIMDVEHIVEMDLEGGYYGKYLPSTEWRMHMDIFKARPEAGAIVHTHSIYATALATLRKDIPPFHYMIGVTGGSTLRVSDYAEFGTQALSDTMLKALKDRTACLLANHGQIAFGPNLDKALWLAGEIETLCHQYWAACLAGKPVILKDAQMKTVLARFKTYGKQAGELKGGEALAVIAPTRRDAPEAKPEKGKKDKPKKDKSKKAKDKAK</sequence>
<reference evidence="1" key="1">
    <citation type="submission" date="2021-01" db="EMBL/GenBank/DDBJ databases">
        <authorList>
            <person name="Sun Q."/>
        </authorList>
    </citation>
    <scope>NUCLEOTIDE SEQUENCE</scope>
    <source>
        <strain evidence="1">YIM B02566</strain>
    </source>
</reference>
<evidence type="ECO:0000313" key="1">
    <source>
        <dbReference type="EMBL" id="MBK1869096.1"/>
    </source>
</evidence>
<keyword evidence="2" id="KW-1185">Reference proteome</keyword>
<name>A0ACC5R8V4_9HYPH</name>
<protein>
    <submittedName>
        <fullName evidence="1">Class II aldolase/adducin family protein</fullName>
    </submittedName>
</protein>
<organism evidence="1 2">
    <name type="scientific">Taklimakanibacter albus</name>
    <dbReference type="NCBI Taxonomy" id="2800327"/>
    <lineage>
        <taxon>Bacteria</taxon>
        <taxon>Pseudomonadati</taxon>
        <taxon>Pseudomonadota</taxon>
        <taxon>Alphaproteobacteria</taxon>
        <taxon>Hyphomicrobiales</taxon>
        <taxon>Aestuariivirgaceae</taxon>
        <taxon>Taklimakanibacter</taxon>
    </lineage>
</organism>
<accession>A0ACC5R8V4</accession>
<evidence type="ECO:0000313" key="2">
    <source>
        <dbReference type="Proteomes" id="UP000616151"/>
    </source>
</evidence>
<dbReference type="EMBL" id="JAENHL010000007">
    <property type="protein sequence ID" value="MBK1869096.1"/>
    <property type="molecule type" value="Genomic_DNA"/>
</dbReference>
<comment type="caution">
    <text evidence="1">The sequence shown here is derived from an EMBL/GenBank/DDBJ whole genome shotgun (WGS) entry which is preliminary data.</text>
</comment>
<gene>
    <name evidence="1" type="ORF">JHL16_22240</name>
</gene>
<proteinExistence type="predicted"/>